<evidence type="ECO:0000313" key="1">
    <source>
        <dbReference type="EMBL" id="SAK99482.1"/>
    </source>
</evidence>
<keyword evidence="2" id="KW-1185">Reference proteome</keyword>
<dbReference type="AlphaFoldDB" id="A0A158DXZ6"/>
<sequence>MLPVDQWIAKAEYRLHWVTKDASGKCLRDGTHDGVLRGVAVLILVDQQTRIRGRYGVGDVTGAQEPLHGTSDNRVVGVRVGQFENARVEARAERKLHC</sequence>
<reference evidence="2" key="1">
    <citation type="submission" date="2016-01" db="EMBL/GenBank/DDBJ databases">
        <authorList>
            <person name="Peeters Charlotte."/>
        </authorList>
    </citation>
    <scope>NUCLEOTIDE SEQUENCE [LARGE SCALE GENOMIC DNA]</scope>
</reference>
<name>A0A158DXZ6_9BURK</name>
<proteinExistence type="predicted"/>
<protein>
    <submittedName>
        <fullName evidence="1">Uncharacterized protein</fullName>
    </submittedName>
</protein>
<accession>A0A158DXZ6</accession>
<organism evidence="1 2">
    <name type="scientific">Caballeronia temeraria</name>
    <dbReference type="NCBI Taxonomy" id="1777137"/>
    <lineage>
        <taxon>Bacteria</taxon>
        <taxon>Pseudomonadati</taxon>
        <taxon>Pseudomonadota</taxon>
        <taxon>Betaproteobacteria</taxon>
        <taxon>Burkholderiales</taxon>
        <taxon>Burkholderiaceae</taxon>
        <taxon>Caballeronia</taxon>
    </lineage>
</organism>
<dbReference type="EMBL" id="FCOI02000067">
    <property type="protein sequence ID" value="SAK99482.1"/>
    <property type="molecule type" value="Genomic_DNA"/>
</dbReference>
<evidence type="ECO:0000313" key="2">
    <source>
        <dbReference type="Proteomes" id="UP000054624"/>
    </source>
</evidence>
<dbReference type="Proteomes" id="UP000054624">
    <property type="component" value="Unassembled WGS sequence"/>
</dbReference>
<gene>
    <name evidence="1" type="ORF">AWB76_07727</name>
</gene>